<dbReference type="Proteomes" id="UP000017246">
    <property type="component" value="Unassembled WGS sequence"/>
</dbReference>
<dbReference type="OrthoDB" id="407325at2759"/>
<dbReference type="Pfam" id="PF10294">
    <property type="entry name" value="Methyltransf_16"/>
    <property type="match status" value="1"/>
</dbReference>
<dbReference type="OMA" id="NIRKNCA"/>
<name>A0A068Y2M4_ECHMU</name>
<dbReference type="InterPro" id="IPR029063">
    <property type="entry name" value="SAM-dependent_MTases_sf"/>
</dbReference>
<dbReference type="EMBL" id="LN902845">
    <property type="protein sequence ID" value="CUT99157.1"/>
    <property type="molecule type" value="Genomic_DNA"/>
</dbReference>
<evidence type="ECO:0000256" key="3">
    <source>
        <dbReference type="ARBA" id="ARBA00022691"/>
    </source>
</evidence>
<dbReference type="STRING" id="6211.A0A068Y2M4"/>
<keyword evidence="3" id="KW-0949">S-adenosyl-L-methionine</keyword>
<evidence type="ECO:0000313" key="6">
    <source>
        <dbReference type="Proteomes" id="UP000017246"/>
    </source>
</evidence>
<keyword evidence="6" id="KW-1185">Reference proteome</keyword>
<dbReference type="GO" id="GO:0008168">
    <property type="term" value="F:methyltransferase activity"/>
    <property type="evidence" value="ECO:0007669"/>
    <property type="project" value="UniProtKB-KW"/>
</dbReference>
<dbReference type="GO" id="GO:0005737">
    <property type="term" value="C:cytoplasm"/>
    <property type="evidence" value="ECO:0007669"/>
    <property type="project" value="TreeGrafter"/>
</dbReference>
<evidence type="ECO:0000256" key="4">
    <source>
        <dbReference type="ARBA" id="ARBA00043988"/>
    </source>
</evidence>
<keyword evidence="2" id="KW-0808">Transferase</keyword>
<protein>
    <submittedName>
        <fullName evidence="5">7TM GPCR rhodopsin</fullName>
    </submittedName>
</protein>
<dbReference type="PANTHER" id="PTHR14614:SF164">
    <property type="entry name" value="HISTONE-ARGININE METHYLTRANSFERASE METTL23"/>
    <property type="match status" value="1"/>
</dbReference>
<sequence>MGVVELTFINKDGVDAKILIASSDSSGYAFYPWKSAELLSQSIYSGHIDVSGQRVLELGAGTGLCGISALKNGASSVVFTDRDDSVIEENIRKNCALNNIPDCDFVSCDWNDVPILALERSVDLIIASDCLFESSVFKPFTETLSLLLYKNSNAVAYIAYENRGANLAMDRFRVPEFANLHCLFDLPTRLEPWQLLLMLCK</sequence>
<dbReference type="Gene3D" id="3.40.50.150">
    <property type="entry name" value="Vaccinia Virus protein VP39"/>
    <property type="match status" value="1"/>
</dbReference>
<dbReference type="eggNOG" id="KOG2793">
    <property type="taxonomic scope" value="Eukaryota"/>
</dbReference>
<evidence type="ECO:0000256" key="2">
    <source>
        <dbReference type="ARBA" id="ARBA00022679"/>
    </source>
</evidence>
<evidence type="ECO:0000313" key="5">
    <source>
        <dbReference type="EMBL" id="CUT99157.1"/>
    </source>
</evidence>
<dbReference type="PANTHER" id="PTHR14614">
    <property type="entry name" value="HEPATOCELLULAR CARCINOMA-ASSOCIATED ANTIGEN"/>
    <property type="match status" value="1"/>
</dbReference>
<dbReference type="GO" id="GO:0005634">
    <property type="term" value="C:nucleus"/>
    <property type="evidence" value="ECO:0007669"/>
    <property type="project" value="TreeGrafter"/>
</dbReference>
<reference evidence="5" key="1">
    <citation type="journal article" date="2013" name="Nature">
        <title>The genomes of four tapeworm species reveal adaptations to parasitism.</title>
        <authorList>
            <person name="Tsai I.J."/>
            <person name="Zarowiecki M."/>
            <person name="Holroyd N."/>
            <person name="Garciarrubio A."/>
            <person name="Sanchez-Flores A."/>
            <person name="Brooks K.L."/>
            <person name="Tracey A."/>
            <person name="Bobes R.J."/>
            <person name="Fragoso G."/>
            <person name="Sciutto E."/>
            <person name="Aslett M."/>
            <person name="Beasley H."/>
            <person name="Bennett H.M."/>
            <person name="Cai J."/>
            <person name="Camicia F."/>
            <person name="Clark R."/>
            <person name="Cucher M."/>
            <person name="De Silva N."/>
            <person name="Day T.A."/>
            <person name="Deplazes P."/>
            <person name="Estrada K."/>
            <person name="Fernandez C."/>
            <person name="Holland P.W."/>
            <person name="Hou J."/>
            <person name="Hu S."/>
            <person name="Huckvale T."/>
            <person name="Hung S.S."/>
            <person name="Kamenetzky L."/>
            <person name="Keane J.A."/>
            <person name="Kiss F."/>
            <person name="Koziol U."/>
            <person name="Lambert O."/>
            <person name="Liu K."/>
            <person name="Luo X."/>
            <person name="Luo Y."/>
            <person name="Macchiaroli N."/>
            <person name="Nichol S."/>
            <person name="Paps J."/>
            <person name="Parkinson J."/>
            <person name="Pouchkina-Stantcheva N."/>
            <person name="Riddiford N."/>
            <person name="Rosenzvit M."/>
            <person name="Salinas G."/>
            <person name="Wasmuth J.D."/>
            <person name="Zamanian M."/>
            <person name="Zheng Y."/>
            <person name="Cai X."/>
            <person name="Soberon X."/>
            <person name="Olson P.D."/>
            <person name="Laclette J.P."/>
            <person name="Brehm K."/>
            <person name="Berriman M."/>
            <person name="Garciarrubio A."/>
            <person name="Bobes R.J."/>
            <person name="Fragoso G."/>
            <person name="Sanchez-Flores A."/>
            <person name="Estrada K."/>
            <person name="Cevallos M.A."/>
            <person name="Morett E."/>
            <person name="Gonzalez V."/>
            <person name="Portillo T."/>
            <person name="Ochoa-Leyva A."/>
            <person name="Jose M.V."/>
            <person name="Sciutto E."/>
            <person name="Landa A."/>
            <person name="Jimenez L."/>
            <person name="Valdes V."/>
            <person name="Carrero J.C."/>
            <person name="Larralde C."/>
            <person name="Morales-Montor J."/>
            <person name="Limon-Lason J."/>
            <person name="Soberon X."/>
            <person name="Laclette J.P."/>
        </authorList>
    </citation>
    <scope>NUCLEOTIDE SEQUENCE [LARGE SCALE GENOMIC DNA]</scope>
</reference>
<dbReference type="InterPro" id="IPR019410">
    <property type="entry name" value="Methyltransf_16"/>
</dbReference>
<dbReference type="AlphaFoldDB" id="A0A068Y2M4"/>
<keyword evidence="1" id="KW-0489">Methyltransferase</keyword>
<dbReference type="CDD" id="cd02440">
    <property type="entry name" value="AdoMet_MTases"/>
    <property type="match status" value="1"/>
</dbReference>
<evidence type="ECO:0000256" key="1">
    <source>
        <dbReference type="ARBA" id="ARBA00022603"/>
    </source>
</evidence>
<reference evidence="5" key="2">
    <citation type="submission" date="2015-11" db="EMBL/GenBank/DDBJ databases">
        <authorList>
            <person name="Zhang Y."/>
            <person name="Guo Z."/>
        </authorList>
    </citation>
    <scope>NUCLEOTIDE SEQUENCE</scope>
</reference>
<accession>A0A068Y2M4</accession>
<dbReference type="GO" id="GO:0032259">
    <property type="term" value="P:methylation"/>
    <property type="evidence" value="ECO:0007669"/>
    <property type="project" value="UniProtKB-KW"/>
</dbReference>
<comment type="similarity">
    <text evidence="4">Belongs to the methyltransferase superfamily. METTL23 family.</text>
</comment>
<dbReference type="SUPFAM" id="SSF53335">
    <property type="entry name" value="S-adenosyl-L-methionine-dependent methyltransferases"/>
    <property type="match status" value="1"/>
</dbReference>
<organism evidence="5 6">
    <name type="scientific">Echinococcus multilocularis</name>
    <name type="common">Fox tapeworm</name>
    <dbReference type="NCBI Taxonomy" id="6211"/>
    <lineage>
        <taxon>Eukaryota</taxon>
        <taxon>Metazoa</taxon>
        <taxon>Spiralia</taxon>
        <taxon>Lophotrochozoa</taxon>
        <taxon>Platyhelminthes</taxon>
        <taxon>Cestoda</taxon>
        <taxon>Eucestoda</taxon>
        <taxon>Cyclophyllidea</taxon>
        <taxon>Taeniidae</taxon>
        <taxon>Echinococcus</taxon>
    </lineage>
</organism>
<proteinExistence type="inferred from homology"/>